<dbReference type="EMBL" id="WHWB01032254">
    <property type="protein sequence ID" value="KAJ7426291.1"/>
    <property type="molecule type" value="Genomic_DNA"/>
</dbReference>
<dbReference type="Proteomes" id="UP001145742">
    <property type="component" value="Unassembled WGS sequence"/>
</dbReference>
<comment type="caution">
    <text evidence="1">The sequence shown here is derived from an EMBL/GenBank/DDBJ whole genome shotgun (WGS) entry which is preliminary data.</text>
</comment>
<proteinExistence type="predicted"/>
<reference evidence="1" key="1">
    <citation type="submission" date="2019-10" db="EMBL/GenBank/DDBJ databases">
        <authorList>
            <person name="Soares A.E.R."/>
            <person name="Aleixo A."/>
            <person name="Schneider P."/>
            <person name="Miyaki C.Y."/>
            <person name="Schneider M.P."/>
            <person name="Mello C."/>
            <person name="Vasconcelos A.T.R."/>
        </authorList>
    </citation>
    <scope>NUCLEOTIDE SEQUENCE</scope>
    <source>
        <tissue evidence="1">Muscle</tissue>
    </source>
</reference>
<evidence type="ECO:0008006" key="3">
    <source>
        <dbReference type="Google" id="ProtNLM"/>
    </source>
</evidence>
<evidence type="ECO:0000313" key="1">
    <source>
        <dbReference type="EMBL" id="KAJ7426291.1"/>
    </source>
</evidence>
<organism evidence="1 2">
    <name type="scientific">Willisornis vidua</name>
    <name type="common">Xingu scale-backed antbird</name>
    <dbReference type="NCBI Taxonomy" id="1566151"/>
    <lineage>
        <taxon>Eukaryota</taxon>
        <taxon>Metazoa</taxon>
        <taxon>Chordata</taxon>
        <taxon>Craniata</taxon>
        <taxon>Vertebrata</taxon>
        <taxon>Euteleostomi</taxon>
        <taxon>Archelosauria</taxon>
        <taxon>Archosauria</taxon>
        <taxon>Dinosauria</taxon>
        <taxon>Saurischia</taxon>
        <taxon>Theropoda</taxon>
        <taxon>Coelurosauria</taxon>
        <taxon>Aves</taxon>
        <taxon>Neognathae</taxon>
        <taxon>Neoaves</taxon>
        <taxon>Telluraves</taxon>
        <taxon>Australaves</taxon>
        <taxon>Passeriformes</taxon>
        <taxon>Thamnophilidae</taxon>
        <taxon>Willisornis</taxon>
    </lineage>
</organism>
<name>A0ABQ9DPG9_9PASS</name>
<accession>A0ABQ9DPG9</accession>
<keyword evidence="2" id="KW-1185">Reference proteome</keyword>
<gene>
    <name evidence="1" type="ORF">WISP_17358</name>
</gene>
<dbReference type="PANTHER" id="PTHR33332">
    <property type="entry name" value="REVERSE TRANSCRIPTASE DOMAIN-CONTAINING PROTEIN"/>
    <property type="match status" value="1"/>
</dbReference>
<evidence type="ECO:0000313" key="2">
    <source>
        <dbReference type="Proteomes" id="UP001145742"/>
    </source>
</evidence>
<sequence length="332" mass="38246">MDFYHSLLFVFKYMLRGQRRAEYIGVTVEDMENVRLLITLIEYKSYSNPHQQEIWQGKRPAWLSQGLQVKLKGKMQMQWKQGQVTWEEEYRDKLQLCQGGVRKAKMEPNLARNTKNNRTAFHSDTDGDIQCTLSKFANDTKLSGAVDTPGGQDAIQRDLDRFVKRAHGNLVRFNKTKCKELHLGWGNPQYQHRLGDEQIESSPTGKDLGGLVDERLDMSHPCALMAQKAKCVLGCVRSRVGSSLREGILPLCSGETHLQCCIHLWGPQQRNYIHLLRQVREGSSRAVEHLSYKERLIELGFFSLEKRLQGDLITAFQHLKGEPTRKMEKDFL</sequence>
<protein>
    <recommendedName>
        <fullName evidence="3">Rna-directed dna polymerase from mobile element jockey-like</fullName>
    </recommendedName>
</protein>